<dbReference type="PANTHER" id="PTHR45677">
    <property type="entry name" value="GLUTAMATE DECARBOXYLASE-RELATED"/>
    <property type="match status" value="1"/>
</dbReference>
<evidence type="ECO:0000256" key="6">
    <source>
        <dbReference type="PIRSR" id="PIRSR602129-50"/>
    </source>
</evidence>
<keyword evidence="5 7" id="KW-0456">Lyase</keyword>
<comment type="similarity">
    <text evidence="2 7">Belongs to the group II decarboxylase family.</text>
</comment>
<dbReference type="PANTHER" id="PTHR45677:SF8">
    <property type="entry name" value="CYSTEINE SULFINIC ACID DECARBOXYLASE"/>
    <property type="match status" value="1"/>
</dbReference>
<dbReference type="Proteomes" id="UP000245383">
    <property type="component" value="Unassembled WGS sequence"/>
</dbReference>
<keyword evidence="4 6" id="KW-0663">Pyridoxal phosphate</keyword>
<dbReference type="AlphaFoldDB" id="A0A2T9YI74"/>
<accession>A0A2T9YI74</accession>
<comment type="cofactor">
    <cofactor evidence="1 6 7">
        <name>pyridoxal 5'-phosphate</name>
        <dbReference type="ChEBI" id="CHEBI:597326"/>
    </cofactor>
</comment>
<evidence type="ECO:0000256" key="4">
    <source>
        <dbReference type="ARBA" id="ARBA00022898"/>
    </source>
</evidence>
<dbReference type="GO" id="GO:0016831">
    <property type="term" value="F:carboxy-lyase activity"/>
    <property type="evidence" value="ECO:0007669"/>
    <property type="project" value="UniProtKB-KW"/>
</dbReference>
<dbReference type="PROSITE" id="PS00392">
    <property type="entry name" value="DDC_GAD_HDC_YDC"/>
    <property type="match status" value="1"/>
</dbReference>
<organism evidence="8 9">
    <name type="scientific">Smittium simulii</name>
    <dbReference type="NCBI Taxonomy" id="133385"/>
    <lineage>
        <taxon>Eukaryota</taxon>
        <taxon>Fungi</taxon>
        <taxon>Fungi incertae sedis</taxon>
        <taxon>Zoopagomycota</taxon>
        <taxon>Kickxellomycotina</taxon>
        <taxon>Harpellomycetes</taxon>
        <taxon>Harpellales</taxon>
        <taxon>Legeriomycetaceae</taxon>
        <taxon>Smittium</taxon>
    </lineage>
</organism>
<feature type="modified residue" description="N6-(pyridoxal phosphate)lysine" evidence="6">
    <location>
        <position position="315"/>
    </location>
</feature>
<dbReference type="GO" id="GO:0030170">
    <property type="term" value="F:pyridoxal phosphate binding"/>
    <property type="evidence" value="ECO:0007669"/>
    <property type="project" value="InterPro"/>
</dbReference>
<dbReference type="SUPFAM" id="SSF53383">
    <property type="entry name" value="PLP-dependent transferases"/>
    <property type="match status" value="1"/>
</dbReference>
<evidence type="ECO:0000313" key="9">
    <source>
        <dbReference type="Proteomes" id="UP000245383"/>
    </source>
</evidence>
<name>A0A2T9YI74_9FUNG</name>
<evidence type="ECO:0000256" key="3">
    <source>
        <dbReference type="ARBA" id="ARBA00022793"/>
    </source>
</evidence>
<evidence type="ECO:0000313" key="8">
    <source>
        <dbReference type="EMBL" id="PVU92031.1"/>
    </source>
</evidence>
<keyword evidence="3" id="KW-0210">Decarboxylase</keyword>
<dbReference type="Pfam" id="PF00282">
    <property type="entry name" value="Pyridoxal_deC"/>
    <property type="match status" value="1"/>
</dbReference>
<dbReference type="Gene3D" id="3.90.1150.170">
    <property type="match status" value="1"/>
</dbReference>
<dbReference type="GO" id="GO:0019752">
    <property type="term" value="P:carboxylic acid metabolic process"/>
    <property type="evidence" value="ECO:0007669"/>
    <property type="project" value="InterPro"/>
</dbReference>
<reference evidence="8 9" key="1">
    <citation type="journal article" date="2018" name="MBio">
        <title>Comparative Genomics Reveals the Core Gene Toolbox for the Fungus-Insect Symbiosis.</title>
        <authorList>
            <person name="Wang Y."/>
            <person name="Stata M."/>
            <person name="Wang W."/>
            <person name="Stajich J.E."/>
            <person name="White M.M."/>
            <person name="Moncalvo J.M."/>
        </authorList>
    </citation>
    <scope>NUCLEOTIDE SEQUENCE [LARGE SCALE GENOMIC DNA]</scope>
    <source>
        <strain evidence="8 9">SWE-8-4</strain>
    </source>
</reference>
<dbReference type="EMBL" id="MBFR01000177">
    <property type="protein sequence ID" value="PVU92031.1"/>
    <property type="molecule type" value="Genomic_DNA"/>
</dbReference>
<gene>
    <name evidence="8" type="ORF">BB561_004065</name>
</gene>
<dbReference type="InterPro" id="IPR015421">
    <property type="entry name" value="PyrdxlP-dep_Trfase_major"/>
</dbReference>
<dbReference type="STRING" id="133385.A0A2T9YI74"/>
<dbReference type="OrthoDB" id="392571at2759"/>
<comment type="caution">
    <text evidence="8">The sequence shown here is derived from an EMBL/GenBank/DDBJ whole genome shotgun (WGS) entry which is preliminary data.</text>
</comment>
<dbReference type="InterPro" id="IPR021115">
    <property type="entry name" value="Pyridoxal-P_BS"/>
</dbReference>
<dbReference type="InterPro" id="IPR002129">
    <property type="entry name" value="PyrdxlP-dep_de-COase"/>
</dbReference>
<dbReference type="GO" id="GO:0005737">
    <property type="term" value="C:cytoplasm"/>
    <property type="evidence" value="ECO:0007669"/>
    <property type="project" value="TreeGrafter"/>
</dbReference>
<protein>
    <submittedName>
        <fullName evidence="8">Uncharacterized protein</fullName>
    </submittedName>
</protein>
<evidence type="ECO:0000256" key="1">
    <source>
        <dbReference type="ARBA" id="ARBA00001933"/>
    </source>
</evidence>
<dbReference type="Gene3D" id="3.40.640.10">
    <property type="entry name" value="Type I PLP-dependent aspartate aminotransferase-like (Major domain)"/>
    <property type="match status" value="1"/>
</dbReference>
<sequence length="570" mass="63499">MKFSKNNNGCLYSEELEQLLTNLSPILVEYIKHNENGMKKTLNYESPKTLMNKLNFNLSQEGCGQTEILDDIVNILKYSPSTFNPGFLSKLYASTTPIGVVSELLTAVLNGNNHIYLASPVATLAEVFLSKELGKLLGYDPNICGGVTCPGGSASNNLALLTARNIYFPYVIEHGFCLSIDLQKQLNFKPPVVFTSMSSHYSILKSASMLGIGSKNIISVPTDIYGAMDPQALEDQILQHIKLGNKPFFVNVTSGTTTMGVFDPIDKIYTICKKYDIWLHIDGSLGGDMIFLKDQKEKLMPNSGFANSFTFNPHKGLGIPLQCSFLLLRDGLNIVKNSVSLNANYLFHSSDSPNSDSPSSWDIGDSTVGCGRKPDSLKLWLAWRYYGTKGFAERVQKAINHSLYLSSLIQKSENFMLFREPVSTIVCFWYIPSAVRESVKNNATDFTRLAYPQEFADATKKICEHANFNSKISIDYASTTLSHNGSLIKIPEFFRIPFNSPLVTNSFIEEILVILENTIKTTISTPIADRDINNTLSNVAKRSDDESSKIPQESKAGWSGWKYRKHGQFW</sequence>
<evidence type="ECO:0000256" key="7">
    <source>
        <dbReference type="RuleBase" id="RU000382"/>
    </source>
</evidence>
<evidence type="ECO:0000256" key="2">
    <source>
        <dbReference type="ARBA" id="ARBA00009533"/>
    </source>
</evidence>
<dbReference type="InterPro" id="IPR015424">
    <property type="entry name" value="PyrdxlP-dep_Trfase"/>
</dbReference>
<proteinExistence type="inferred from homology"/>
<keyword evidence="9" id="KW-1185">Reference proteome</keyword>
<evidence type="ECO:0000256" key="5">
    <source>
        <dbReference type="ARBA" id="ARBA00023239"/>
    </source>
</evidence>